<reference evidence="7 8" key="1">
    <citation type="submission" date="2019-07" db="EMBL/GenBank/DDBJ databases">
        <title>Genomic Encyclopedia of Archaeal and Bacterial Type Strains, Phase II (KMG-II): from individual species to whole genera.</title>
        <authorList>
            <person name="Goeker M."/>
        </authorList>
    </citation>
    <scope>NUCLEOTIDE SEQUENCE [LARGE SCALE GENOMIC DNA]</scope>
    <source>
        <strain evidence="7 8">DSM 17527</strain>
    </source>
</reference>
<feature type="transmembrane region" description="Helical" evidence="5">
    <location>
        <begin position="25"/>
        <end position="45"/>
    </location>
</feature>
<evidence type="ECO:0000259" key="6">
    <source>
        <dbReference type="Pfam" id="PF06271"/>
    </source>
</evidence>
<evidence type="ECO:0000256" key="4">
    <source>
        <dbReference type="ARBA" id="ARBA00023136"/>
    </source>
</evidence>
<comment type="subcellular location">
    <subcellularLocation>
        <location evidence="1">Membrane</location>
        <topology evidence="1">Multi-pass membrane protein</topology>
    </subcellularLocation>
</comment>
<evidence type="ECO:0000256" key="2">
    <source>
        <dbReference type="ARBA" id="ARBA00022692"/>
    </source>
</evidence>
<gene>
    <name evidence="7" type="ORF">BD809_10631</name>
</gene>
<keyword evidence="8" id="KW-1185">Reference proteome</keyword>
<dbReference type="Proteomes" id="UP000324376">
    <property type="component" value="Unassembled WGS sequence"/>
</dbReference>
<comment type="caution">
    <text evidence="7">The sequence shown here is derived from an EMBL/GenBank/DDBJ whole genome shotgun (WGS) entry which is preliminary data.</text>
</comment>
<proteinExistence type="predicted"/>
<protein>
    <submittedName>
        <fullName evidence="7">Putative RDD family membrane protein YckC</fullName>
    </submittedName>
</protein>
<dbReference type="InterPro" id="IPR010432">
    <property type="entry name" value="RDD"/>
</dbReference>
<evidence type="ECO:0000313" key="7">
    <source>
        <dbReference type="EMBL" id="TYP72783.1"/>
    </source>
</evidence>
<feature type="domain" description="RDD" evidence="6">
    <location>
        <begin position="18"/>
        <end position="143"/>
    </location>
</feature>
<evidence type="ECO:0000256" key="5">
    <source>
        <dbReference type="SAM" id="Phobius"/>
    </source>
</evidence>
<keyword evidence="2 5" id="KW-0812">Transmembrane</keyword>
<name>A0A5S5C4A3_9FLAO</name>
<sequence>MDNFQIETAQNVSIQQNVAGVGDRILAFFIDSLFLVAYMILAVLLMSQLGSSLSQGWVSQMLISLPVLLYYLLWEALWNGRTPGKALVNLRVVRVDGTPPTFSNYLTRWLLRIIDITLGFGSIAIVTIVFKGTGQRLGDLAANTTVISERNRIPHKHTIFAELPEDYQPTYPQVTRFNDSDIQKIKRLFYDARAHREQKVLEQLADRVSQVLEITPITPPAEFISRVLEDYKYYAEQA</sequence>
<dbReference type="RefSeq" id="WP_148782820.1">
    <property type="nucleotide sequence ID" value="NZ_VNHU01000006.1"/>
</dbReference>
<feature type="transmembrane region" description="Helical" evidence="5">
    <location>
        <begin position="57"/>
        <end position="74"/>
    </location>
</feature>
<dbReference type="AlphaFoldDB" id="A0A5S5C4A3"/>
<feature type="transmembrane region" description="Helical" evidence="5">
    <location>
        <begin position="109"/>
        <end position="130"/>
    </location>
</feature>
<evidence type="ECO:0000256" key="3">
    <source>
        <dbReference type="ARBA" id="ARBA00022989"/>
    </source>
</evidence>
<evidence type="ECO:0000256" key="1">
    <source>
        <dbReference type="ARBA" id="ARBA00004141"/>
    </source>
</evidence>
<dbReference type="GO" id="GO:0016020">
    <property type="term" value="C:membrane"/>
    <property type="evidence" value="ECO:0007669"/>
    <property type="project" value="UniProtKB-SubCell"/>
</dbReference>
<dbReference type="EMBL" id="VNHU01000006">
    <property type="protein sequence ID" value="TYP72783.1"/>
    <property type="molecule type" value="Genomic_DNA"/>
</dbReference>
<dbReference type="OrthoDB" id="9814143at2"/>
<dbReference type="PANTHER" id="PTHR38480:SF1">
    <property type="entry name" value="SLR0254 PROTEIN"/>
    <property type="match status" value="1"/>
</dbReference>
<organism evidence="7 8">
    <name type="scientific">Aquimarina intermedia</name>
    <dbReference type="NCBI Taxonomy" id="350814"/>
    <lineage>
        <taxon>Bacteria</taxon>
        <taxon>Pseudomonadati</taxon>
        <taxon>Bacteroidota</taxon>
        <taxon>Flavobacteriia</taxon>
        <taxon>Flavobacteriales</taxon>
        <taxon>Flavobacteriaceae</taxon>
        <taxon>Aquimarina</taxon>
    </lineage>
</organism>
<evidence type="ECO:0000313" key="8">
    <source>
        <dbReference type="Proteomes" id="UP000324376"/>
    </source>
</evidence>
<dbReference type="PANTHER" id="PTHR38480">
    <property type="entry name" value="SLR0254 PROTEIN"/>
    <property type="match status" value="1"/>
</dbReference>
<keyword evidence="4 5" id="KW-0472">Membrane</keyword>
<keyword evidence="3 5" id="KW-1133">Transmembrane helix</keyword>
<dbReference type="Pfam" id="PF06271">
    <property type="entry name" value="RDD"/>
    <property type="match status" value="1"/>
</dbReference>
<accession>A0A5S5C4A3</accession>